<dbReference type="Proteomes" id="UP000515237">
    <property type="component" value="Chromosome"/>
</dbReference>
<evidence type="ECO:0008006" key="4">
    <source>
        <dbReference type="Google" id="ProtNLM"/>
    </source>
</evidence>
<evidence type="ECO:0000256" key="1">
    <source>
        <dbReference type="SAM" id="SignalP"/>
    </source>
</evidence>
<dbReference type="RefSeq" id="WP_185271765.1">
    <property type="nucleotide sequence ID" value="NZ_CP055156.1"/>
</dbReference>
<dbReference type="EMBL" id="CP055156">
    <property type="protein sequence ID" value="QNF35274.1"/>
    <property type="molecule type" value="Genomic_DNA"/>
</dbReference>
<name>A0A7G7GDP0_9BACT</name>
<keyword evidence="1" id="KW-0732">Signal</keyword>
<proteinExistence type="predicted"/>
<feature type="signal peptide" evidence="1">
    <location>
        <begin position="1"/>
        <end position="20"/>
    </location>
</feature>
<feature type="chain" id="PRO_5028895780" description="YceI family protein" evidence="1">
    <location>
        <begin position="21"/>
        <end position="214"/>
    </location>
</feature>
<evidence type="ECO:0000313" key="2">
    <source>
        <dbReference type="EMBL" id="QNF35274.1"/>
    </source>
</evidence>
<sequence>MKTLFNLKLVAFILSIGLFATSCKEDDDPGAAPNTNGNTEYNGQKYTIKNGYYAVGDGIKLYGNANTHHLDFLFITDGTPQFSNDGDITSMKDGKIAILGATISPDGNSFKPGTFEYNDLAADVNLTPAQIEAKYKNKAFFYESIVRIDTDGDNNWQEEADIKITGGTIKVTGALPAITTEYNLNLENGKTIKGNFGGTFNKLNLDLDLDEDGE</sequence>
<protein>
    <recommendedName>
        <fullName evidence="4">YceI family protein</fullName>
    </recommendedName>
</protein>
<evidence type="ECO:0000313" key="3">
    <source>
        <dbReference type="Proteomes" id="UP000515237"/>
    </source>
</evidence>
<organism evidence="2 3">
    <name type="scientific">Adhaeribacter swui</name>
    <dbReference type="NCBI Taxonomy" id="2086471"/>
    <lineage>
        <taxon>Bacteria</taxon>
        <taxon>Pseudomonadati</taxon>
        <taxon>Bacteroidota</taxon>
        <taxon>Cytophagia</taxon>
        <taxon>Cytophagales</taxon>
        <taxon>Hymenobacteraceae</taxon>
        <taxon>Adhaeribacter</taxon>
    </lineage>
</organism>
<gene>
    <name evidence="2" type="ORF">HUW51_22080</name>
</gene>
<accession>A0A7G7GDP0</accession>
<dbReference type="AlphaFoldDB" id="A0A7G7GDP0"/>
<reference evidence="2 3" key="1">
    <citation type="journal article" date="2018" name="Int. J. Syst. Evol. Microbiol.">
        <title>Adhaeribacter swui sp. nov., isolated from wet mud.</title>
        <authorList>
            <person name="Kim D.U."/>
            <person name="Kim K.W."/>
            <person name="Kang M.S."/>
            <person name="Kim J.Y."/>
            <person name="Jang J.H."/>
            <person name="Kim M.K."/>
        </authorList>
    </citation>
    <scope>NUCLEOTIDE SEQUENCE [LARGE SCALE GENOMIC DNA]</scope>
    <source>
        <strain evidence="2 3">KCTC 52873</strain>
    </source>
</reference>
<dbReference type="PROSITE" id="PS51257">
    <property type="entry name" value="PROKAR_LIPOPROTEIN"/>
    <property type="match status" value="1"/>
</dbReference>
<keyword evidence="3" id="KW-1185">Reference proteome</keyword>
<dbReference type="KEGG" id="aswu:HUW51_22080"/>